<gene>
    <name evidence="1" type="ORF">SAMN05660686_00774</name>
</gene>
<keyword evidence="2" id="KW-1185">Reference proteome</keyword>
<name>A0A8G2EX55_9PROT</name>
<dbReference type="AlphaFoldDB" id="A0A8G2EX55"/>
<dbReference type="RefSeq" id="WP_028793906.1">
    <property type="nucleotide sequence ID" value="NZ_FNBW01000002.1"/>
</dbReference>
<organism evidence="1 2">
    <name type="scientific">Thalassobaculum litoreum DSM 18839</name>
    <dbReference type="NCBI Taxonomy" id="1123362"/>
    <lineage>
        <taxon>Bacteria</taxon>
        <taxon>Pseudomonadati</taxon>
        <taxon>Pseudomonadota</taxon>
        <taxon>Alphaproteobacteria</taxon>
        <taxon>Rhodospirillales</taxon>
        <taxon>Thalassobaculaceae</taxon>
        <taxon>Thalassobaculum</taxon>
    </lineage>
</organism>
<dbReference type="EMBL" id="FNBW01000002">
    <property type="protein sequence ID" value="SDF25829.1"/>
    <property type="molecule type" value="Genomic_DNA"/>
</dbReference>
<evidence type="ECO:0000313" key="1">
    <source>
        <dbReference type="EMBL" id="SDF25829.1"/>
    </source>
</evidence>
<sequence length="74" mass="7912">MRTITRCVSEMLTDAGLCNGPSCRLDSPSISHEQIAEILRTLQVALEDESSTSDAVAAGILTDLHDRLAVLQDG</sequence>
<evidence type="ECO:0000313" key="2">
    <source>
        <dbReference type="Proteomes" id="UP000198615"/>
    </source>
</evidence>
<proteinExistence type="predicted"/>
<dbReference type="Proteomes" id="UP000198615">
    <property type="component" value="Unassembled WGS sequence"/>
</dbReference>
<protein>
    <submittedName>
        <fullName evidence="1">Uncharacterized protein</fullName>
    </submittedName>
</protein>
<comment type="caution">
    <text evidence="1">The sequence shown here is derived from an EMBL/GenBank/DDBJ whole genome shotgun (WGS) entry which is preliminary data.</text>
</comment>
<accession>A0A8G2EX55</accession>
<reference evidence="1 2" key="1">
    <citation type="submission" date="2016-10" db="EMBL/GenBank/DDBJ databases">
        <authorList>
            <person name="Varghese N."/>
            <person name="Submissions S."/>
        </authorList>
    </citation>
    <scope>NUCLEOTIDE SEQUENCE [LARGE SCALE GENOMIC DNA]</scope>
    <source>
        <strain evidence="1 2">DSM 18839</strain>
    </source>
</reference>